<dbReference type="Gene3D" id="3.30.230.10">
    <property type="match status" value="1"/>
</dbReference>
<evidence type="ECO:0000256" key="9">
    <source>
        <dbReference type="ARBA" id="ARBA00032554"/>
    </source>
</evidence>
<evidence type="ECO:0000256" key="4">
    <source>
        <dbReference type="ARBA" id="ARBA00022679"/>
    </source>
</evidence>
<dbReference type="InterPro" id="IPR014721">
    <property type="entry name" value="Ribsml_uS5_D2-typ_fold_subgr"/>
</dbReference>
<dbReference type="InterPro" id="IPR006204">
    <property type="entry name" value="GHMP_kinase_N_dom"/>
</dbReference>
<dbReference type="PANTHER" id="PTHR43527">
    <property type="entry name" value="4-DIPHOSPHOCYTIDYL-2-C-METHYL-D-ERYTHRITOL KINASE, CHLOROPLASTIC"/>
    <property type="match status" value="1"/>
</dbReference>
<dbReference type="InterPro" id="IPR013750">
    <property type="entry name" value="GHMP_kinase_C_dom"/>
</dbReference>
<comment type="caution">
    <text evidence="13">The sequence shown here is derived from an EMBL/GenBank/DDBJ whole genome shotgun (WGS) entry which is preliminary data.</text>
</comment>
<accession>A0A3P3VMW9</accession>
<dbReference type="EC" id="2.7.1.148" evidence="2 10"/>
<keyword evidence="5 10" id="KW-0547">Nucleotide-binding</keyword>
<dbReference type="GO" id="GO:0016114">
    <property type="term" value="P:terpenoid biosynthetic process"/>
    <property type="evidence" value="ECO:0007669"/>
    <property type="project" value="UniProtKB-UniRule"/>
</dbReference>
<dbReference type="SUPFAM" id="SSF55060">
    <property type="entry name" value="GHMP Kinase, C-terminal domain"/>
    <property type="match status" value="1"/>
</dbReference>
<dbReference type="PIRSF" id="PIRSF010376">
    <property type="entry name" value="IspE"/>
    <property type="match status" value="1"/>
</dbReference>
<keyword evidence="7 10" id="KW-0067">ATP-binding</keyword>
<gene>
    <name evidence="10" type="primary">ispE</name>
    <name evidence="13" type="ORF">D0544_00775</name>
</gene>
<dbReference type="HAMAP" id="MF_00061">
    <property type="entry name" value="IspE"/>
    <property type="match status" value="1"/>
</dbReference>
<comment type="catalytic activity">
    <reaction evidence="10">
        <text>4-CDP-2-C-methyl-D-erythritol + ATP = 4-CDP-2-C-methyl-D-erythritol 2-phosphate + ADP + H(+)</text>
        <dbReference type="Rhea" id="RHEA:18437"/>
        <dbReference type="ChEBI" id="CHEBI:15378"/>
        <dbReference type="ChEBI" id="CHEBI:30616"/>
        <dbReference type="ChEBI" id="CHEBI:57823"/>
        <dbReference type="ChEBI" id="CHEBI:57919"/>
        <dbReference type="ChEBI" id="CHEBI:456216"/>
        <dbReference type="EC" id="2.7.1.148"/>
    </reaction>
</comment>
<evidence type="ECO:0000259" key="12">
    <source>
        <dbReference type="Pfam" id="PF08544"/>
    </source>
</evidence>
<evidence type="ECO:0000256" key="2">
    <source>
        <dbReference type="ARBA" id="ARBA00012052"/>
    </source>
</evidence>
<dbReference type="RefSeq" id="WP_125013891.1">
    <property type="nucleotide sequence ID" value="NZ_QWEZ01000001.1"/>
</dbReference>
<comment type="similarity">
    <text evidence="1 10">Belongs to the GHMP kinase family. IspE subfamily.</text>
</comment>
<evidence type="ECO:0000256" key="7">
    <source>
        <dbReference type="ARBA" id="ARBA00022840"/>
    </source>
</evidence>
<evidence type="ECO:0000256" key="10">
    <source>
        <dbReference type="HAMAP-Rule" id="MF_00061"/>
    </source>
</evidence>
<evidence type="ECO:0000256" key="1">
    <source>
        <dbReference type="ARBA" id="ARBA00009684"/>
    </source>
</evidence>
<dbReference type="NCBIfam" id="TIGR00154">
    <property type="entry name" value="ispE"/>
    <property type="match status" value="1"/>
</dbReference>
<dbReference type="InterPro" id="IPR036554">
    <property type="entry name" value="GHMP_kinase_C_sf"/>
</dbReference>
<dbReference type="Pfam" id="PF08544">
    <property type="entry name" value="GHMP_kinases_C"/>
    <property type="match status" value="1"/>
</dbReference>
<dbReference type="Proteomes" id="UP000280792">
    <property type="component" value="Unassembled WGS sequence"/>
</dbReference>
<evidence type="ECO:0000256" key="3">
    <source>
        <dbReference type="ARBA" id="ARBA00017473"/>
    </source>
</evidence>
<keyword evidence="4 10" id="KW-0808">Transferase</keyword>
<reference evidence="13 14" key="2">
    <citation type="submission" date="2018-12" db="EMBL/GenBank/DDBJ databases">
        <title>Simiduia agarivorans gen. nov., sp. nov., a marine, agarolytic bacterium isolated from shallow coastal water from Keelung, Taiwan.</title>
        <authorList>
            <person name="Shieh W.Y."/>
        </authorList>
    </citation>
    <scope>NUCLEOTIDE SEQUENCE [LARGE SCALE GENOMIC DNA]</scope>
    <source>
        <strain evidence="13 14">GTF-13</strain>
    </source>
</reference>
<evidence type="ECO:0000256" key="6">
    <source>
        <dbReference type="ARBA" id="ARBA00022777"/>
    </source>
</evidence>
<comment type="pathway">
    <text evidence="10">Isoprenoid biosynthesis; isopentenyl diphosphate biosynthesis via DXP pathway; isopentenyl diphosphate from 1-deoxy-D-xylulose 5-phosphate: step 3/6.</text>
</comment>
<sequence>MSRELNHLPAPAKINLFLHITGRRADGYHELQTLFQFLDLGDRLSFRTTPKDSRILLSPELPGVPAEQNLIVRAARLLQQATGTRQGAVIQLQKRLPMGGGLGGGSSDAATTLIALNRLWDTELPLPELAALALQLGADVPVFVRGFAAWAEGVGEKLQPASPPTPWYLLLLPGCEVATAAVFGHPDLTRNSPPVQWQDYAEGRCGNDCEALVRRLYPEIERGLSWLKGLGRGAMSGTGASLFCPFESEEEAQRALEQRPEGMEGFVCRGHNRSPLHQHLQIQTETL</sequence>
<keyword evidence="6 10" id="KW-0418">Kinase</keyword>
<dbReference type="UniPathway" id="UPA00056">
    <property type="reaction ID" value="UER00094"/>
</dbReference>
<feature type="active site" evidence="10">
    <location>
        <position position="13"/>
    </location>
</feature>
<dbReference type="PANTHER" id="PTHR43527:SF2">
    <property type="entry name" value="4-DIPHOSPHOCYTIDYL-2-C-METHYL-D-ERYTHRITOL KINASE, CHLOROPLASTIC"/>
    <property type="match status" value="1"/>
</dbReference>
<proteinExistence type="inferred from homology"/>
<evidence type="ECO:0000259" key="11">
    <source>
        <dbReference type="Pfam" id="PF00288"/>
    </source>
</evidence>
<keyword evidence="14" id="KW-1185">Reference proteome</keyword>
<name>A0A3P3VMW9_9GAMM</name>
<comment type="function">
    <text evidence="10">Catalyzes the phosphorylation of the position 2 hydroxy group of 4-diphosphocytidyl-2C-methyl-D-erythritol.</text>
</comment>
<dbReference type="GO" id="GO:0005524">
    <property type="term" value="F:ATP binding"/>
    <property type="evidence" value="ECO:0007669"/>
    <property type="project" value="UniProtKB-UniRule"/>
</dbReference>
<reference evidence="13 14" key="1">
    <citation type="submission" date="2018-08" db="EMBL/GenBank/DDBJ databases">
        <authorList>
            <person name="Khan S.A."/>
        </authorList>
    </citation>
    <scope>NUCLEOTIDE SEQUENCE [LARGE SCALE GENOMIC DNA]</scope>
    <source>
        <strain evidence="13 14">GTF-13</strain>
    </source>
</reference>
<protein>
    <recommendedName>
        <fullName evidence="3 10">4-diphosphocytidyl-2-C-methyl-D-erythritol kinase</fullName>
        <shortName evidence="10">CMK</shortName>
        <ecNumber evidence="2 10">2.7.1.148</ecNumber>
    </recommendedName>
    <alternativeName>
        <fullName evidence="9 10">4-(cytidine-5'-diphospho)-2-C-methyl-D-erythritol kinase</fullName>
    </alternativeName>
</protein>
<dbReference type="AlphaFoldDB" id="A0A3P3VMW9"/>
<dbReference type="InterPro" id="IPR020568">
    <property type="entry name" value="Ribosomal_Su5_D2-typ_SF"/>
</dbReference>
<dbReference type="InterPro" id="IPR004424">
    <property type="entry name" value="IspE"/>
</dbReference>
<evidence type="ECO:0000256" key="5">
    <source>
        <dbReference type="ARBA" id="ARBA00022741"/>
    </source>
</evidence>
<dbReference type="Gene3D" id="3.30.70.890">
    <property type="entry name" value="GHMP kinase, C-terminal domain"/>
    <property type="match status" value="1"/>
</dbReference>
<dbReference type="GO" id="GO:0050515">
    <property type="term" value="F:4-(cytidine 5'-diphospho)-2-C-methyl-D-erythritol kinase activity"/>
    <property type="evidence" value="ECO:0007669"/>
    <property type="project" value="UniProtKB-UniRule"/>
</dbReference>
<feature type="domain" description="GHMP kinase N-terminal" evidence="11">
    <location>
        <begin position="69"/>
        <end position="146"/>
    </location>
</feature>
<evidence type="ECO:0000313" key="13">
    <source>
        <dbReference type="EMBL" id="RRJ83687.1"/>
    </source>
</evidence>
<feature type="domain" description="GHMP kinase C-terminal" evidence="12">
    <location>
        <begin position="205"/>
        <end position="261"/>
    </location>
</feature>
<dbReference type="GO" id="GO:0019288">
    <property type="term" value="P:isopentenyl diphosphate biosynthetic process, methylerythritol 4-phosphate pathway"/>
    <property type="evidence" value="ECO:0007669"/>
    <property type="project" value="UniProtKB-UniRule"/>
</dbReference>
<dbReference type="SUPFAM" id="SSF54211">
    <property type="entry name" value="Ribosomal protein S5 domain 2-like"/>
    <property type="match status" value="1"/>
</dbReference>
<feature type="active site" evidence="10">
    <location>
        <position position="139"/>
    </location>
</feature>
<dbReference type="EMBL" id="QWEZ01000001">
    <property type="protein sequence ID" value="RRJ83687.1"/>
    <property type="molecule type" value="Genomic_DNA"/>
</dbReference>
<feature type="binding site" evidence="10">
    <location>
        <begin position="97"/>
        <end position="107"/>
    </location>
    <ligand>
        <name>ATP</name>
        <dbReference type="ChEBI" id="CHEBI:30616"/>
    </ligand>
</feature>
<dbReference type="Pfam" id="PF00288">
    <property type="entry name" value="GHMP_kinases_N"/>
    <property type="match status" value="1"/>
</dbReference>
<evidence type="ECO:0000256" key="8">
    <source>
        <dbReference type="ARBA" id="ARBA00023229"/>
    </source>
</evidence>
<organism evidence="13 14">
    <name type="scientific">Aestuariirhabdus litorea</name>
    <dbReference type="NCBI Taxonomy" id="2528527"/>
    <lineage>
        <taxon>Bacteria</taxon>
        <taxon>Pseudomonadati</taxon>
        <taxon>Pseudomonadota</taxon>
        <taxon>Gammaproteobacteria</taxon>
        <taxon>Oceanospirillales</taxon>
        <taxon>Aestuariirhabdaceae</taxon>
        <taxon>Aestuariirhabdus</taxon>
    </lineage>
</organism>
<keyword evidence="8 10" id="KW-0414">Isoprene biosynthesis</keyword>
<evidence type="ECO:0000313" key="14">
    <source>
        <dbReference type="Proteomes" id="UP000280792"/>
    </source>
</evidence>